<keyword evidence="4" id="KW-1185">Reference proteome</keyword>
<proteinExistence type="predicted"/>
<evidence type="ECO:0000313" key="4">
    <source>
        <dbReference type="Proteomes" id="UP001518990"/>
    </source>
</evidence>
<dbReference type="InterPro" id="IPR004360">
    <property type="entry name" value="Glyas_Fos-R_dOase_dom"/>
</dbReference>
<dbReference type="InterPro" id="IPR051785">
    <property type="entry name" value="MMCE/EMCE_epimerase"/>
</dbReference>
<dbReference type="Proteomes" id="UP001518990">
    <property type="component" value="Unassembled WGS sequence"/>
</dbReference>
<dbReference type="EMBL" id="JACTNF010000018">
    <property type="protein sequence ID" value="MBO1076218.1"/>
    <property type="molecule type" value="Genomic_DNA"/>
</dbReference>
<evidence type="ECO:0000256" key="1">
    <source>
        <dbReference type="ARBA" id="ARBA00022723"/>
    </source>
</evidence>
<dbReference type="PANTHER" id="PTHR43048:SF5">
    <property type="entry name" value="BLR5325 PROTEIN"/>
    <property type="match status" value="1"/>
</dbReference>
<dbReference type="PROSITE" id="PS51819">
    <property type="entry name" value="VOC"/>
    <property type="match status" value="1"/>
</dbReference>
<sequence length="126" mass="13679">MASFRFDHIHLRSADPEAAAAFYVDNLRATIRDRVRNGAALRVIVDLGGVSLFIEEVPPTTPAAPVPPHQGIEHIGLQVTDMDEAVAAMKARGVRFTMEPKELRPGLRIAFLAAPDGVSVEILQRG</sequence>
<evidence type="ECO:0000259" key="2">
    <source>
        <dbReference type="PROSITE" id="PS51819"/>
    </source>
</evidence>
<accession>A0ABS3KHX5</accession>
<dbReference type="InterPro" id="IPR029068">
    <property type="entry name" value="Glyas_Bleomycin-R_OHBP_Dase"/>
</dbReference>
<dbReference type="Gene3D" id="3.10.180.10">
    <property type="entry name" value="2,3-Dihydroxybiphenyl 1,2-Dioxygenase, domain 1"/>
    <property type="match status" value="1"/>
</dbReference>
<organism evidence="3 4">
    <name type="scientific">Roseomonas marmotae</name>
    <dbReference type="NCBI Taxonomy" id="2768161"/>
    <lineage>
        <taxon>Bacteria</taxon>
        <taxon>Pseudomonadati</taxon>
        <taxon>Pseudomonadota</taxon>
        <taxon>Alphaproteobacteria</taxon>
        <taxon>Acetobacterales</taxon>
        <taxon>Roseomonadaceae</taxon>
        <taxon>Roseomonas</taxon>
    </lineage>
</organism>
<reference evidence="3 4" key="1">
    <citation type="submission" date="2020-09" db="EMBL/GenBank/DDBJ databases">
        <title>Roseomonas.</title>
        <authorList>
            <person name="Zhu W."/>
        </authorList>
    </citation>
    <scope>NUCLEOTIDE SEQUENCE [LARGE SCALE GENOMIC DNA]</scope>
    <source>
        <strain evidence="3 4">1311</strain>
    </source>
</reference>
<gene>
    <name evidence="3" type="ORF">IAI60_16505</name>
</gene>
<dbReference type="InterPro" id="IPR037523">
    <property type="entry name" value="VOC_core"/>
</dbReference>
<evidence type="ECO:0000313" key="3">
    <source>
        <dbReference type="EMBL" id="MBO1076218.1"/>
    </source>
</evidence>
<comment type="caution">
    <text evidence="3">The sequence shown here is derived from an EMBL/GenBank/DDBJ whole genome shotgun (WGS) entry which is preliminary data.</text>
</comment>
<feature type="domain" description="VOC" evidence="2">
    <location>
        <begin position="5"/>
        <end position="125"/>
    </location>
</feature>
<dbReference type="SUPFAM" id="SSF54593">
    <property type="entry name" value="Glyoxalase/Bleomycin resistance protein/Dihydroxybiphenyl dioxygenase"/>
    <property type="match status" value="1"/>
</dbReference>
<name>A0ABS3KHX5_9PROT</name>
<dbReference type="PANTHER" id="PTHR43048">
    <property type="entry name" value="METHYLMALONYL-COA EPIMERASE"/>
    <property type="match status" value="1"/>
</dbReference>
<keyword evidence="1" id="KW-0479">Metal-binding</keyword>
<dbReference type="Pfam" id="PF00903">
    <property type="entry name" value="Glyoxalase"/>
    <property type="match status" value="1"/>
</dbReference>
<dbReference type="RefSeq" id="WP_207448998.1">
    <property type="nucleotide sequence ID" value="NZ_CP061095.1"/>
</dbReference>
<protein>
    <submittedName>
        <fullName evidence="3">VOC family protein</fullName>
    </submittedName>
</protein>